<accession>A0A7W6X9C4</accession>
<sequence>MSGPDVGLPREALDEIAKARTGEAIRYVAPGSPELGRDVGRAKFGSSGEPDHVALSRSLEEPQRSRVAQHEIGHVIDQTAGEIPHGGLNAQLRSVYNDINNPQSFGKPFGPEQNGYRGAEVPRELMTEAIRAYMADPNYIKTVAPETAARIRQYVNDNPKLRDIIQFNSVGPAAAGAGVAAGLYDWSPPATEDDRFGALYRAGRAT</sequence>
<dbReference type="EMBL" id="JACIGY010000001">
    <property type="protein sequence ID" value="MBB4409648.1"/>
    <property type="molecule type" value="Genomic_DNA"/>
</dbReference>
<comment type="caution">
    <text evidence="3">The sequence shown here is derived from an EMBL/GenBank/DDBJ whole genome shotgun (WGS) entry which is preliminary data.</text>
</comment>
<proteinExistence type="predicted"/>
<dbReference type="Proteomes" id="UP000524535">
    <property type="component" value="Unassembled WGS sequence"/>
</dbReference>
<evidence type="ECO:0000313" key="7">
    <source>
        <dbReference type="Proteomes" id="UP000576087"/>
    </source>
</evidence>
<protein>
    <submittedName>
        <fullName evidence="3">Uncharacterized protein</fullName>
    </submittedName>
</protein>
<dbReference type="EMBL" id="JACIHM010000001">
    <property type="protein sequence ID" value="MBB4444335.1"/>
    <property type="molecule type" value="Genomic_DNA"/>
</dbReference>
<feature type="compositionally biased region" description="Basic and acidic residues" evidence="1">
    <location>
        <begin position="49"/>
        <end position="64"/>
    </location>
</feature>
<evidence type="ECO:0000313" key="5">
    <source>
        <dbReference type="Proteomes" id="UP000520770"/>
    </source>
</evidence>
<evidence type="ECO:0000313" key="4">
    <source>
        <dbReference type="EMBL" id="MBB4444335.1"/>
    </source>
</evidence>
<dbReference type="RefSeq" id="WP_183821996.1">
    <property type="nucleotide sequence ID" value="NZ_JACIGW010000001.1"/>
</dbReference>
<evidence type="ECO:0000256" key="1">
    <source>
        <dbReference type="SAM" id="MobiDB-lite"/>
    </source>
</evidence>
<gene>
    <name evidence="3" type="ORF">GGE31_000119</name>
    <name evidence="2" type="ORF">GGE33_001666</name>
    <name evidence="4" type="ORF">GGE35_000117</name>
</gene>
<dbReference type="InterPro" id="IPR024079">
    <property type="entry name" value="MetalloPept_cat_dom_sf"/>
</dbReference>
<dbReference type="Proteomes" id="UP000520770">
    <property type="component" value="Unassembled WGS sequence"/>
</dbReference>
<dbReference type="AlphaFoldDB" id="A0A7W6X9C4"/>
<keyword evidence="6" id="KW-1185">Reference proteome</keyword>
<reference evidence="5 6" key="1">
    <citation type="submission" date="2020-08" db="EMBL/GenBank/DDBJ databases">
        <title>Genomic Encyclopedia of Type Strains, Phase IV (KMG-V): Genome sequencing to study the core and pangenomes of soil and plant-associated prokaryotes.</title>
        <authorList>
            <person name="Whitman W."/>
        </authorList>
    </citation>
    <scope>NUCLEOTIDE SEQUENCE [LARGE SCALE GENOMIC DNA]</scope>
    <source>
        <strain evidence="3 6">SEMIA 444</strain>
        <strain evidence="2 5">SEMIA 448</strain>
        <strain evidence="4 7">SEMIA 452</strain>
    </source>
</reference>
<dbReference type="Proteomes" id="UP000576087">
    <property type="component" value="Unassembled WGS sequence"/>
</dbReference>
<evidence type="ECO:0000313" key="2">
    <source>
        <dbReference type="EMBL" id="MBB4347958.1"/>
    </source>
</evidence>
<name>A0A7W6X9C4_9HYPH</name>
<feature type="region of interest" description="Disordered" evidence="1">
    <location>
        <begin position="30"/>
        <end position="64"/>
    </location>
</feature>
<evidence type="ECO:0000313" key="6">
    <source>
        <dbReference type="Proteomes" id="UP000524535"/>
    </source>
</evidence>
<dbReference type="EMBL" id="JACIGW010000001">
    <property type="protein sequence ID" value="MBB4347958.1"/>
    <property type="molecule type" value="Genomic_DNA"/>
</dbReference>
<dbReference type="GO" id="GO:0008237">
    <property type="term" value="F:metallopeptidase activity"/>
    <property type="evidence" value="ECO:0007669"/>
    <property type="project" value="InterPro"/>
</dbReference>
<evidence type="ECO:0000313" key="3">
    <source>
        <dbReference type="EMBL" id="MBB4409648.1"/>
    </source>
</evidence>
<dbReference type="Gene3D" id="3.40.390.10">
    <property type="entry name" value="Collagenase (Catalytic Domain)"/>
    <property type="match status" value="1"/>
</dbReference>
<organism evidence="3 6">
    <name type="scientific">Aliirhizobium cellulosilyticum</name>
    <dbReference type="NCBI Taxonomy" id="393664"/>
    <lineage>
        <taxon>Bacteria</taxon>
        <taxon>Pseudomonadati</taxon>
        <taxon>Pseudomonadota</taxon>
        <taxon>Alphaproteobacteria</taxon>
        <taxon>Hyphomicrobiales</taxon>
        <taxon>Rhizobiaceae</taxon>
        <taxon>Aliirhizobium</taxon>
    </lineage>
</organism>